<accession>A0ABY8AYR9</accession>
<dbReference type="InterPro" id="IPR048067">
    <property type="entry name" value="BREX_3_BrxF"/>
</dbReference>
<protein>
    <submittedName>
        <fullName evidence="1">BREX-3 system P-loop-containing protein BrxF</fullName>
    </submittedName>
</protein>
<organism evidence="1 2">
    <name type="scientific">Exiguobacterium profundum</name>
    <dbReference type="NCBI Taxonomy" id="307643"/>
    <lineage>
        <taxon>Bacteria</taxon>
        <taxon>Bacillati</taxon>
        <taxon>Bacillota</taxon>
        <taxon>Bacilli</taxon>
        <taxon>Bacillales</taxon>
        <taxon>Bacillales Family XII. Incertae Sedis</taxon>
        <taxon>Exiguobacterium</taxon>
    </lineage>
</organism>
<dbReference type="RefSeq" id="WP_275060103.1">
    <property type="nucleotide sequence ID" value="NZ_CP109617.1"/>
</dbReference>
<evidence type="ECO:0000313" key="1">
    <source>
        <dbReference type="EMBL" id="WED54960.1"/>
    </source>
</evidence>
<keyword evidence="2" id="KW-1185">Reference proteome</keyword>
<dbReference type="NCBIfam" id="NF033453">
    <property type="entry name" value="BREX_3_BrxF"/>
    <property type="match status" value="1"/>
</dbReference>
<name>A0ABY8AYR9_9BACL</name>
<reference evidence="1 2" key="1">
    <citation type="submission" date="2022-10" db="EMBL/GenBank/DDBJ databases">
        <title>Complete genome sequence of Exiguobacterium profundum TSS-3 isolated from an extremely saline-alkaline spring located in Ixtapa, Chiapas-Mexico.</title>
        <authorList>
            <person name="Rincon-Rosales R."/>
            <person name="Rogel M.A."/>
            <person name="Rincon-Molina C.I."/>
            <person name="Guerrero G."/>
            <person name="Manzano-Gomez L.A."/>
            <person name="Lopez-Lopez A."/>
            <person name="Rincon Molina F.A."/>
            <person name="Martinez-Romero E."/>
        </authorList>
    </citation>
    <scope>NUCLEOTIDE SEQUENCE [LARGE SCALE GENOMIC DNA]</scope>
    <source>
        <strain evidence="1 2">TSS-3</strain>
    </source>
</reference>
<sequence length="149" mass="17521">MNLNTVEKIRSSLLQITNQYYKLIYVNEYLHGTTTSYYAKNFEAGYLNLGTELSFALLDIPLQRRPFKVTEIVENLINKQHNKIICIDRIEVLFEPSLKTNPFQMFKQLSKNHILIIAWRGTVSDQTLIYAKPSHPEYSKYTTTEEWIL</sequence>
<dbReference type="EMBL" id="CP109617">
    <property type="protein sequence ID" value="WED54960.1"/>
    <property type="molecule type" value="Genomic_DNA"/>
</dbReference>
<dbReference type="Proteomes" id="UP001219957">
    <property type="component" value="Chromosome"/>
</dbReference>
<gene>
    <name evidence="1" type="primary">brxF</name>
    <name evidence="1" type="ORF">OE059_13155</name>
</gene>
<proteinExistence type="predicted"/>
<evidence type="ECO:0000313" key="2">
    <source>
        <dbReference type="Proteomes" id="UP001219957"/>
    </source>
</evidence>